<organism evidence="1 2">
    <name type="scientific">Homarus americanus</name>
    <name type="common">American lobster</name>
    <dbReference type="NCBI Taxonomy" id="6706"/>
    <lineage>
        <taxon>Eukaryota</taxon>
        <taxon>Metazoa</taxon>
        <taxon>Ecdysozoa</taxon>
        <taxon>Arthropoda</taxon>
        <taxon>Crustacea</taxon>
        <taxon>Multicrustacea</taxon>
        <taxon>Malacostraca</taxon>
        <taxon>Eumalacostraca</taxon>
        <taxon>Eucarida</taxon>
        <taxon>Decapoda</taxon>
        <taxon>Pleocyemata</taxon>
        <taxon>Astacidea</taxon>
        <taxon>Nephropoidea</taxon>
        <taxon>Nephropidae</taxon>
        <taxon>Homarus</taxon>
    </lineage>
</organism>
<dbReference type="EMBL" id="JAHLQT010040102">
    <property type="protein sequence ID" value="KAG7156101.1"/>
    <property type="molecule type" value="Genomic_DNA"/>
</dbReference>
<proteinExistence type="predicted"/>
<protein>
    <submittedName>
        <fullName evidence="1">Uncharacterized protein</fullName>
    </submittedName>
</protein>
<accession>A0A8J5JGR4</accession>
<reference evidence="1" key="1">
    <citation type="journal article" date="2021" name="Sci. Adv.">
        <title>The American lobster genome reveals insights on longevity, neural, and immune adaptations.</title>
        <authorList>
            <person name="Polinski J.M."/>
            <person name="Zimin A.V."/>
            <person name="Clark K.F."/>
            <person name="Kohn A.B."/>
            <person name="Sadowski N."/>
            <person name="Timp W."/>
            <person name="Ptitsyn A."/>
            <person name="Khanna P."/>
            <person name="Romanova D.Y."/>
            <person name="Williams P."/>
            <person name="Greenwood S.J."/>
            <person name="Moroz L.L."/>
            <person name="Walt D.R."/>
            <person name="Bodnar A.G."/>
        </authorList>
    </citation>
    <scope>NUCLEOTIDE SEQUENCE</scope>
    <source>
        <strain evidence="1">GMGI-L3</strain>
    </source>
</reference>
<gene>
    <name evidence="1" type="ORF">Hamer_G021339</name>
</gene>
<dbReference type="AlphaFoldDB" id="A0A8J5JGR4"/>
<name>A0A8J5JGR4_HOMAM</name>
<evidence type="ECO:0000313" key="2">
    <source>
        <dbReference type="Proteomes" id="UP000747542"/>
    </source>
</evidence>
<sequence>MHQWWTTRAPTEWITSYRTTEERHTPTLTFLYSFINVKPNYLQSGIVVRCGALASGSEGKEETSWVQQMVGGADEITGGIRV</sequence>
<evidence type="ECO:0000313" key="1">
    <source>
        <dbReference type="EMBL" id="KAG7156101.1"/>
    </source>
</evidence>
<comment type="caution">
    <text evidence="1">The sequence shown here is derived from an EMBL/GenBank/DDBJ whole genome shotgun (WGS) entry which is preliminary data.</text>
</comment>
<keyword evidence="2" id="KW-1185">Reference proteome</keyword>
<dbReference type="Proteomes" id="UP000747542">
    <property type="component" value="Unassembled WGS sequence"/>
</dbReference>